<accession>A0A9J6B9U3</accession>
<proteinExistence type="inferred from homology"/>
<evidence type="ECO:0000256" key="7">
    <source>
        <dbReference type="ARBA" id="ARBA00023157"/>
    </source>
</evidence>
<dbReference type="SUPFAM" id="SSF50494">
    <property type="entry name" value="Trypsin-like serine proteases"/>
    <property type="match status" value="1"/>
</dbReference>
<dbReference type="PROSITE" id="PS00134">
    <property type="entry name" value="TRYPSIN_HIS"/>
    <property type="match status" value="1"/>
</dbReference>
<dbReference type="AlphaFoldDB" id="A0A9J6B9U3"/>
<dbReference type="GO" id="GO:0005615">
    <property type="term" value="C:extracellular space"/>
    <property type="evidence" value="ECO:0007669"/>
    <property type="project" value="TreeGrafter"/>
</dbReference>
<evidence type="ECO:0000256" key="9">
    <source>
        <dbReference type="RuleBase" id="RU363034"/>
    </source>
</evidence>
<dbReference type="InterPro" id="IPR018114">
    <property type="entry name" value="TRYPSIN_HIS"/>
</dbReference>
<dbReference type="InterPro" id="IPR022700">
    <property type="entry name" value="CLIP"/>
</dbReference>
<dbReference type="SMART" id="SM00680">
    <property type="entry name" value="CLIP"/>
    <property type="match status" value="1"/>
</dbReference>
<dbReference type="PANTHER" id="PTHR24264:SF65">
    <property type="entry name" value="SRCR DOMAIN-CONTAINING PROTEIN"/>
    <property type="match status" value="1"/>
</dbReference>
<evidence type="ECO:0000313" key="12">
    <source>
        <dbReference type="Proteomes" id="UP001107558"/>
    </source>
</evidence>
<evidence type="ECO:0000256" key="5">
    <source>
        <dbReference type="ARBA" id="ARBA00022801"/>
    </source>
</evidence>
<dbReference type="GO" id="GO:0004252">
    <property type="term" value="F:serine-type endopeptidase activity"/>
    <property type="evidence" value="ECO:0007669"/>
    <property type="project" value="InterPro"/>
</dbReference>
<evidence type="ECO:0000256" key="2">
    <source>
        <dbReference type="ARBA" id="ARBA00022525"/>
    </source>
</evidence>
<dbReference type="CDD" id="cd00190">
    <property type="entry name" value="Tryp_SPc"/>
    <property type="match status" value="1"/>
</dbReference>
<dbReference type="InterPro" id="IPR001314">
    <property type="entry name" value="Peptidase_S1A"/>
</dbReference>
<evidence type="ECO:0000256" key="8">
    <source>
        <dbReference type="ARBA" id="ARBA00024195"/>
    </source>
</evidence>
<dbReference type="SMART" id="SM00020">
    <property type="entry name" value="Tryp_SPc"/>
    <property type="match status" value="1"/>
</dbReference>
<organism evidence="11 12">
    <name type="scientific">Polypedilum vanderplanki</name>
    <name type="common">Sleeping chironomid midge</name>
    <dbReference type="NCBI Taxonomy" id="319348"/>
    <lineage>
        <taxon>Eukaryota</taxon>
        <taxon>Metazoa</taxon>
        <taxon>Ecdysozoa</taxon>
        <taxon>Arthropoda</taxon>
        <taxon>Hexapoda</taxon>
        <taxon>Insecta</taxon>
        <taxon>Pterygota</taxon>
        <taxon>Neoptera</taxon>
        <taxon>Endopterygota</taxon>
        <taxon>Diptera</taxon>
        <taxon>Nematocera</taxon>
        <taxon>Chironomoidea</taxon>
        <taxon>Chironomidae</taxon>
        <taxon>Chironominae</taxon>
        <taxon>Polypedilum</taxon>
        <taxon>Polypedilum</taxon>
    </lineage>
</organism>
<dbReference type="EMBL" id="JADBJN010000004">
    <property type="protein sequence ID" value="KAG5666572.1"/>
    <property type="molecule type" value="Genomic_DNA"/>
</dbReference>
<evidence type="ECO:0000256" key="3">
    <source>
        <dbReference type="ARBA" id="ARBA00022670"/>
    </source>
</evidence>
<keyword evidence="12" id="KW-1185">Reference proteome</keyword>
<dbReference type="PANTHER" id="PTHR24264">
    <property type="entry name" value="TRYPSIN-RELATED"/>
    <property type="match status" value="1"/>
</dbReference>
<dbReference type="InterPro" id="IPR001254">
    <property type="entry name" value="Trypsin_dom"/>
</dbReference>
<comment type="similarity">
    <text evidence="8">Belongs to the peptidase S1 family. CLIP subfamily.</text>
</comment>
<evidence type="ECO:0000259" key="10">
    <source>
        <dbReference type="PROSITE" id="PS50240"/>
    </source>
</evidence>
<dbReference type="Gene3D" id="2.40.10.10">
    <property type="entry name" value="Trypsin-like serine proteases"/>
    <property type="match status" value="1"/>
</dbReference>
<evidence type="ECO:0000256" key="1">
    <source>
        <dbReference type="ARBA" id="ARBA00004613"/>
    </source>
</evidence>
<dbReference type="InterPro" id="IPR009003">
    <property type="entry name" value="Peptidase_S1_PA"/>
</dbReference>
<dbReference type="OrthoDB" id="6339452at2759"/>
<evidence type="ECO:0000256" key="4">
    <source>
        <dbReference type="ARBA" id="ARBA00022729"/>
    </source>
</evidence>
<keyword evidence="5 9" id="KW-0378">Hydrolase</keyword>
<dbReference type="PROSITE" id="PS00135">
    <property type="entry name" value="TRYPSIN_SER"/>
    <property type="match status" value="1"/>
</dbReference>
<dbReference type="GO" id="GO:0006508">
    <property type="term" value="P:proteolysis"/>
    <property type="evidence" value="ECO:0007669"/>
    <property type="project" value="UniProtKB-KW"/>
</dbReference>
<keyword evidence="6 9" id="KW-0720">Serine protease</keyword>
<evidence type="ECO:0000256" key="6">
    <source>
        <dbReference type="ARBA" id="ARBA00022825"/>
    </source>
</evidence>
<evidence type="ECO:0000313" key="11">
    <source>
        <dbReference type="EMBL" id="KAG5666572.1"/>
    </source>
</evidence>
<keyword evidence="3 9" id="KW-0645">Protease</keyword>
<dbReference type="PROSITE" id="PS50240">
    <property type="entry name" value="TRYPSIN_DOM"/>
    <property type="match status" value="1"/>
</dbReference>
<feature type="domain" description="Peptidase S1" evidence="10">
    <location>
        <begin position="276"/>
        <end position="510"/>
    </location>
</feature>
<reference evidence="11" key="1">
    <citation type="submission" date="2021-03" db="EMBL/GenBank/DDBJ databases">
        <title>Chromosome level genome of the anhydrobiotic midge Polypedilum vanderplanki.</title>
        <authorList>
            <person name="Yoshida Y."/>
            <person name="Kikawada T."/>
            <person name="Gusev O."/>
        </authorList>
    </citation>
    <scope>NUCLEOTIDE SEQUENCE</scope>
    <source>
        <strain evidence="11">NIAS01</strain>
        <tissue evidence="11">Whole body or cell culture</tissue>
    </source>
</reference>
<sequence>MRERVGHDLFSSFNISQIKTFDFSRNRCIGGWRLTNTTEIKAKIEEIREKCPFDDENLTTNAIISSTTSSNIKTTTKNSNCIENSVEEMFCTLKNEVYEIHYNLAAKDDKINEIKSDLNYAKETFENQLIKTTEDFESVNRAHESRIKWLEDEILRLSTNPCASSGEACTTFDGSRGVCKHVQSCTEIEELTKLQPNAKFTRCDRFKRLVCCPIKNFSAENENKIFQSSSVRISERKCREYGKSVIQVVKYSSLMLGEPDKETMINKCKHKGTSLIIGGIEAAESEFPHQALLGYDRGQWVCGGSLISPKFVLTAAHCIHSNYYGDVKLVKVGLNDRSQIEGVLTFGVAKTFKYPEFNEILLNHDIALIKLNSTVRFNEFILPICLPTRDYDENKAIVSGFGSIGNYNGVSEKLMKVTLEKFSYEDCQNSFERLIDKNTMLCYGHHTEEKDSCSGDSGGPLQIYNKEVNCTYIQLGIVSFASTDSCGWVDLPAVYVKVYNYLDWIENIVWNVED</sequence>
<gene>
    <name evidence="11" type="ORF">PVAND_014590</name>
</gene>
<keyword evidence="4" id="KW-0732">Signal</keyword>
<comment type="caution">
    <text evidence="11">The sequence shown here is derived from an EMBL/GenBank/DDBJ whole genome shotgun (WGS) entry which is preliminary data.</text>
</comment>
<dbReference type="InterPro" id="IPR033116">
    <property type="entry name" value="TRYPSIN_SER"/>
</dbReference>
<protein>
    <recommendedName>
        <fullName evidence="10">Peptidase S1 domain-containing protein</fullName>
    </recommendedName>
</protein>
<keyword evidence="2" id="KW-0964">Secreted</keyword>
<dbReference type="PRINTS" id="PR00722">
    <property type="entry name" value="CHYMOTRYPSIN"/>
</dbReference>
<dbReference type="InterPro" id="IPR050127">
    <property type="entry name" value="Serine_Proteases_S1"/>
</dbReference>
<dbReference type="FunFam" id="2.40.10.10:FF:000068">
    <property type="entry name" value="transmembrane protease serine 2"/>
    <property type="match status" value="1"/>
</dbReference>
<comment type="subcellular location">
    <subcellularLocation>
        <location evidence="1">Secreted</location>
    </subcellularLocation>
</comment>
<keyword evidence="7" id="KW-1015">Disulfide bond</keyword>
<dbReference type="Pfam" id="PF00089">
    <property type="entry name" value="Trypsin"/>
    <property type="match status" value="1"/>
</dbReference>
<dbReference type="Proteomes" id="UP001107558">
    <property type="component" value="Chromosome 4"/>
</dbReference>
<dbReference type="InterPro" id="IPR043504">
    <property type="entry name" value="Peptidase_S1_PA_chymotrypsin"/>
</dbReference>
<name>A0A9J6B9U3_POLVA</name>